<dbReference type="AlphaFoldDB" id="A0A1G9MNG2"/>
<sequence length="122" mass="13449">MPRPRKSPEEKRSKWQVLNVTTAERAAITAAAREAGLSINDYILACTRQTRLVRRGDREHVVRLLAGIEARLEEIAWQVMAAPLSTQDVAGLLLALRGVELSLRQSAGGRADTNDAEEDVEC</sequence>
<proteinExistence type="predicted"/>
<evidence type="ECO:0000313" key="2">
    <source>
        <dbReference type="Proteomes" id="UP000199555"/>
    </source>
</evidence>
<gene>
    <name evidence="1" type="ORF">SAMN04487971_12224</name>
</gene>
<dbReference type="Pfam" id="PF21983">
    <property type="entry name" value="NikA-like"/>
    <property type="match status" value="1"/>
</dbReference>
<reference evidence="2" key="1">
    <citation type="submission" date="2016-10" db="EMBL/GenBank/DDBJ databases">
        <authorList>
            <person name="Varghese N."/>
            <person name="Submissions S."/>
        </authorList>
    </citation>
    <scope>NUCLEOTIDE SEQUENCE [LARGE SCALE GENOMIC DNA]</scope>
    <source>
        <strain evidence="2">CGMCC 1.7655</strain>
    </source>
</reference>
<keyword evidence="2" id="KW-1185">Reference proteome</keyword>
<dbReference type="Proteomes" id="UP000199555">
    <property type="component" value="Unassembled WGS sequence"/>
</dbReference>
<dbReference type="InterPro" id="IPR053842">
    <property type="entry name" value="NikA-like"/>
</dbReference>
<evidence type="ECO:0000313" key="1">
    <source>
        <dbReference type="EMBL" id="SDL75780.1"/>
    </source>
</evidence>
<protein>
    <submittedName>
        <fullName evidence="1">Uncharacterized protein</fullName>
    </submittedName>
</protein>
<name>A0A1G9MNG2_9RHOB</name>
<dbReference type="RefSeq" id="WP_217629780.1">
    <property type="nucleotide sequence ID" value="NZ_FNGE01000022.1"/>
</dbReference>
<dbReference type="EMBL" id="FNGE01000022">
    <property type="protein sequence ID" value="SDL75780.1"/>
    <property type="molecule type" value="Genomic_DNA"/>
</dbReference>
<accession>A0A1G9MNG2</accession>
<organism evidence="1 2">
    <name type="scientific">Paracoccus chinensis</name>
    <dbReference type="NCBI Taxonomy" id="525640"/>
    <lineage>
        <taxon>Bacteria</taxon>
        <taxon>Pseudomonadati</taxon>
        <taxon>Pseudomonadota</taxon>
        <taxon>Alphaproteobacteria</taxon>
        <taxon>Rhodobacterales</taxon>
        <taxon>Paracoccaceae</taxon>
        <taxon>Paracoccus</taxon>
    </lineage>
</organism>